<keyword evidence="4" id="KW-1185">Reference proteome</keyword>
<feature type="chain" id="PRO_5013121226" description="Teneurin TTR-like domain-containing protein" evidence="1">
    <location>
        <begin position="24"/>
        <end position="115"/>
    </location>
</feature>
<dbReference type="InterPro" id="IPR056820">
    <property type="entry name" value="TEN_TTR-like"/>
</dbReference>
<evidence type="ECO:0000256" key="1">
    <source>
        <dbReference type="SAM" id="SignalP"/>
    </source>
</evidence>
<dbReference type="EMBL" id="CP022423">
    <property type="protein sequence ID" value="ASM76495.1"/>
    <property type="molecule type" value="Genomic_DNA"/>
</dbReference>
<evidence type="ECO:0000313" key="3">
    <source>
        <dbReference type="EMBL" id="ASM76495.1"/>
    </source>
</evidence>
<accession>A0A221KBZ0</accession>
<dbReference type="AlphaFoldDB" id="A0A221KBZ0"/>
<evidence type="ECO:0000313" key="4">
    <source>
        <dbReference type="Proteomes" id="UP000199729"/>
    </source>
</evidence>
<protein>
    <recommendedName>
        <fullName evidence="2">Teneurin TTR-like domain-containing protein</fullName>
    </recommendedName>
</protein>
<organism evidence="3 4">
    <name type="scientific">Vitreoscilla filiformis</name>
    <dbReference type="NCBI Taxonomy" id="63"/>
    <lineage>
        <taxon>Bacteria</taxon>
        <taxon>Pseudomonadati</taxon>
        <taxon>Pseudomonadota</taxon>
        <taxon>Betaproteobacteria</taxon>
        <taxon>Neisseriales</taxon>
        <taxon>Neisseriaceae</taxon>
        <taxon>Vitreoscilla</taxon>
    </lineage>
</organism>
<evidence type="ECO:0000259" key="2">
    <source>
        <dbReference type="Pfam" id="PF25020"/>
    </source>
</evidence>
<dbReference type="Pfam" id="PF25020">
    <property type="entry name" value="TTR_TEN1-4"/>
    <property type="match status" value="1"/>
</dbReference>
<feature type="domain" description="Teneurin TTR-like" evidence="2">
    <location>
        <begin position="24"/>
        <end position="88"/>
    </location>
</feature>
<name>A0A221KBZ0_VITFI</name>
<dbReference type="Proteomes" id="UP000199729">
    <property type="component" value="Chromosome"/>
</dbReference>
<reference evidence="3 4" key="1">
    <citation type="submission" date="2017-07" db="EMBL/GenBank/DDBJ databases">
        <title>Complete Genome Sequence of the cosmetic ferment Vitreoscilla filiformis (ATCC15551).</title>
        <authorList>
            <person name="Contreras S."/>
            <person name="Sagory-Zalkind P."/>
            <person name="Blanquart H."/>
            <person name="Iltis A."/>
            <person name="Morand S.C."/>
        </authorList>
    </citation>
    <scope>NUCLEOTIDE SEQUENCE [LARGE SCALE GENOMIC DNA]</scope>
    <source>
        <strain evidence="3 4">ATCC 15551</strain>
    </source>
</reference>
<proteinExistence type="predicted"/>
<dbReference type="KEGG" id="vff:VITFI_CDS0716"/>
<keyword evidence="1" id="KW-0732">Signal</keyword>
<gene>
    <name evidence="3" type="ORF">VITFI_CDS0716</name>
</gene>
<sequence length="115" mass="12138">MMKQAVRQWLLGCVLAGPGVALAAAVLQGIVVQNEERGQPLANVAVSAPGTNDTVSRNDGTFALAFPNAKPGGSVTLALQRSGWEVVNHIESTLNLPAESAAQRVRFIWRTQAGF</sequence>
<feature type="signal peptide" evidence="1">
    <location>
        <begin position="1"/>
        <end position="23"/>
    </location>
</feature>